<dbReference type="Gene3D" id="3.40.50.150">
    <property type="entry name" value="Vaccinia Virus protein VP39"/>
    <property type="match status" value="1"/>
</dbReference>
<gene>
    <name evidence="6" type="primary">rsmH</name>
    <name evidence="8" type="ORF">A2735_01295</name>
</gene>
<evidence type="ECO:0000313" key="8">
    <source>
        <dbReference type="EMBL" id="OGM97775.1"/>
    </source>
</evidence>
<dbReference type="Gene3D" id="1.10.150.170">
    <property type="entry name" value="Putative methyltransferase TM0872, insert domain"/>
    <property type="match status" value="1"/>
</dbReference>
<dbReference type="AlphaFoldDB" id="A0A1F8ECS8"/>
<feature type="binding site" evidence="6">
    <location>
        <position position="115"/>
    </location>
    <ligand>
        <name>S-adenosyl-L-methionine</name>
        <dbReference type="ChEBI" id="CHEBI:59789"/>
    </ligand>
</feature>
<dbReference type="NCBIfam" id="TIGR00006">
    <property type="entry name" value="16S rRNA (cytosine(1402)-N(4))-methyltransferase RsmH"/>
    <property type="match status" value="1"/>
</dbReference>
<dbReference type="InterPro" id="IPR029063">
    <property type="entry name" value="SAM-dependent_MTases_sf"/>
</dbReference>
<comment type="similarity">
    <text evidence="1 6">Belongs to the methyltransferase superfamily. RsmH family.</text>
</comment>
<dbReference type="PIRSF" id="PIRSF004486">
    <property type="entry name" value="MraW"/>
    <property type="match status" value="1"/>
</dbReference>
<keyword evidence="4 6" id="KW-0808">Transferase</keyword>
<evidence type="ECO:0000256" key="6">
    <source>
        <dbReference type="HAMAP-Rule" id="MF_01007"/>
    </source>
</evidence>
<feature type="binding site" evidence="6">
    <location>
        <position position="88"/>
    </location>
    <ligand>
        <name>S-adenosyl-L-methionine</name>
        <dbReference type="ChEBI" id="CHEBI:59789"/>
    </ligand>
</feature>
<dbReference type="EMBL" id="MGJA01000008">
    <property type="protein sequence ID" value="OGM97775.1"/>
    <property type="molecule type" value="Genomic_DNA"/>
</dbReference>
<dbReference type="GO" id="GO:0005737">
    <property type="term" value="C:cytoplasm"/>
    <property type="evidence" value="ECO:0007669"/>
    <property type="project" value="UniProtKB-SubCell"/>
</dbReference>
<comment type="function">
    <text evidence="6">Specifically methylates the N4 position of cytidine in position 1402 (C1402) of 16S rRNA.</text>
</comment>
<accession>A0A1F8ECS8</accession>
<dbReference type="STRING" id="1802660.A2735_01295"/>
<evidence type="ECO:0000256" key="1">
    <source>
        <dbReference type="ARBA" id="ARBA00010396"/>
    </source>
</evidence>
<evidence type="ECO:0000256" key="2">
    <source>
        <dbReference type="ARBA" id="ARBA00022552"/>
    </source>
</evidence>
<dbReference type="SUPFAM" id="SSF53335">
    <property type="entry name" value="S-adenosyl-L-methionine-dependent methyltransferases"/>
    <property type="match status" value="1"/>
</dbReference>
<reference evidence="8 9" key="1">
    <citation type="journal article" date="2016" name="Nat. Commun.">
        <title>Thousands of microbial genomes shed light on interconnected biogeochemical processes in an aquifer system.</title>
        <authorList>
            <person name="Anantharaman K."/>
            <person name="Brown C.T."/>
            <person name="Hug L.A."/>
            <person name="Sharon I."/>
            <person name="Castelle C.J."/>
            <person name="Probst A.J."/>
            <person name="Thomas B.C."/>
            <person name="Singh A."/>
            <person name="Wilkins M.J."/>
            <person name="Karaoz U."/>
            <person name="Brodie E.L."/>
            <person name="Williams K.H."/>
            <person name="Hubbard S.S."/>
            <person name="Banfield J.F."/>
        </authorList>
    </citation>
    <scope>NUCLEOTIDE SEQUENCE [LARGE SCALE GENOMIC DNA]</scope>
</reference>
<proteinExistence type="inferred from homology"/>
<protein>
    <recommendedName>
        <fullName evidence="6">Ribosomal RNA small subunit methyltransferase H</fullName>
        <ecNumber evidence="6">2.1.1.199</ecNumber>
    </recommendedName>
    <alternativeName>
        <fullName evidence="6">16S rRNA m(4)C1402 methyltransferase</fullName>
    </alternativeName>
    <alternativeName>
        <fullName evidence="6">rRNA (cytosine-N(4)-)-methyltransferase RsmH</fullName>
    </alternativeName>
</protein>
<evidence type="ECO:0000256" key="3">
    <source>
        <dbReference type="ARBA" id="ARBA00022603"/>
    </source>
</evidence>
<comment type="subcellular location">
    <subcellularLocation>
        <location evidence="6">Cytoplasm</location>
    </subcellularLocation>
</comment>
<feature type="binding site" evidence="6">
    <location>
        <position position="108"/>
    </location>
    <ligand>
        <name>S-adenosyl-L-methionine</name>
        <dbReference type="ChEBI" id="CHEBI:59789"/>
    </ligand>
</feature>
<sequence length="303" mass="34193">MHTPVLLNEVLEYLLSARATPEASARRGGRYIDATMNGGGHTLAIAERVQPDGVVLGIEWDTTLFQDTESQLANHELRKNLILVNDSYVNLKKIAKDHDFQPDGILFDLGLSSWHYEMSGRGFTFKKDEPLDMRFNPSGGVPVSEIVNLYDVPELEQIIRDYGEEQFARSISESIGLNRKKRPIMTTEDLVAVINVAVPDWYKHRKIHFATKTFQALRVVANDELGNVVKGVRTAIDILKPGGRIVVISFQGHEDKIVREIFKEQVKAGRIIQPVKGTIRPTWPEQQQNPRSRSAKMKVAEKV</sequence>
<organism evidence="8 9">
    <name type="scientific">Candidatus Yanofskybacteria bacterium RIFCSPHIGHO2_01_FULL_41_21</name>
    <dbReference type="NCBI Taxonomy" id="1802660"/>
    <lineage>
        <taxon>Bacteria</taxon>
        <taxon>Candidatus Yanofskyibacteriota</taxon>
    </lineage>
</organism>
<evidence type="ECO:0000313" key="9">
    <source>
        <dbReference type="Proteomes" id="UP000178520"/>
    </source>
</evidence>
<dbReference type="Proteomes" id="UP000178520">
    <property type="component" value="Unassembled WGS sequence"/>
</dbReference>
<dbReference type="PANTHER" id="PTHR11265">
    <property type="entry name" value="S-ADENOSYL-METHYLTRANSFERASE MRAW"/>
    <property type="match status" value="1"/>
</dbReference>
<feature type="binding site" evidence="6">
    <location>
        <position position="59"/>
    </location>
    <ligand>
        <name>S-adenosyl-L-methionine</name>
        <dbReference type="ChEBI" id="CHEBI:59789"/>
    </ligand>
</feature>
<dbReference type="Pfam" id="PF01795">
    <property type="entry name" value="Methyltransf_5"/>
    <property type="match status" value="1"/>
</dbReference>
<evidence type="ECO:0000256" key="7">
    <source>
        <dbReference type="SAM" id="MobiDB-lite"/>
    </source>
</evidence>
<keyword evidence="2 6" id="KW-0698">rRNA processing</keyword>
<dbReference type="InterPro" id="IPR002903">
    <property type="entry name" value="RsmH"/>
</dbReference>
<dbReference type="GO" id="GO:0070475">
    <property type="term" value="P:rRNA base methylation"/>
    <property type="evidence" value="ECO:0007669"/>
    <property type="project" value="UniProtKB-UniRule"/>
</dbReference>
<keyword evidence="5 6" id="KW-0949">S-adenosyl-L-methionine</keyword>
<dbReference type="GO" id="GO:0071424">
    <property type="term" value="F:rRNA (cytosine-N4-)-methyltransferase activity"/>
    <property type="evidence" value="ECO:0007669"/>
    <property type="project" value="UniProtKB-UniRule"/>
</dbReference>
<evidence type="ECO:0000256" key="4">
    <source>
        <dbReference type="ARBA" id="ARBA00022679"/>
    </source>
</evidence>
<feature type="binding site" evidence="6">
    <location>
        <begin position="39"/>
        <end position="41"/>
    </location>
    <ligand>
        <name>S-adenosyl-L-methionine</name>
        <dbReference type="ChEBI" id="CHEBI:59789"/>
    </ligand>
</feature>
<dbReference type="PANTHER" id="PTHR11265:SF0">
    <property type="entry name" value="12S RRNA N4-METHYLCYTIDINE METHYLTRANSFERASE"/>
    <property type="match status" value="1"/>
</dbReference>
<dbReference type="HAMAP" id="MF_01007">
    <property type="entry name" value="16SrRNA_methyltr_H"/>
    <property type="match status" value="1"/>
</dbReference>
<keyword evidence="6" id="KW-0963">Cytoplasm</keyword>
<comment type="caution">
    <text evidence="8">The sequence shown here is derived from an EMBL/GenBank/DDBJ whole genome shotgun (WGS) entry which is preliminary data.</text>
</comment>
<evidence type="ECO:0000256" key="5">
    <source>
        <dbReference type="ARBA" id="ARBA00022691"/>
    </source>
</evidence>
<feature type="region of interest" description="Disordered" evidence="7">
    <location>
        <begin position="281"/>
        <end position="303"/>
    </location>
</feature>
<dbReference type="InterPro" id="IPR023397">
    <property type="entry name" value="SAM-dep_MeTrfase_MraW_recog"/>
</dbReference>
<name>A0A1F8ECS8_9BACT</name>
<dbReference type="SUPFAM" id="SSF81799">
    <property type="entry name" value="Putative methyltransferase TM0872, insert domain"/>
    <property type="match status" value="1"/>
</dbReference>
<dbReference type="EC" id="2.1.1.199" evidence="6"/>
<comment type="catalytic activity">
    <reaction evidence="6">
        <text>cytidine(1402) in 16S rRNA + S-adenosyl-L-methionine = N(4)-methylcytidine(1402) in 16S rRNA + S-adenosyl-L-homocysteine + H(+)</text>
        <dbReference type="Rhea" id="RHEA:42928"/>
        <dbReference type="Rhea" id="RHEA-COMP:10286"/>
        <dbReference type="Rhea" id="RHEA-COMP:10287"/>
        <dbReference type="ChEBI" id="CHEBI:15378"/>
        <dbReference type="ChEBI" id="CHEBI:57856"/>
        <dbReference type="ChEBI" id="CHEBI:59789"/>
        <dbReference type="ChEBI" id="CHEBI:74506"/>
        <dbReference type="ChEBI" id="CHEBI:82748"/>
        <dbReference type="EC" id="2.1.1.199"/>
    </reaction>
</comment>
<keyword evidence="3 6" id="KW-0489">Methyltransferase</keyword>